<dbReference type="EMBL" id="CM023470">
    <property type="protein sequence ID" value="KAH7978400.1"/>
    <property type="molecule type" value="Genomic_DNA"/>
</dbReference>
<name>A0ACB8DVH3_DERSI</name>
<evidence type="ECO:0000313" key="1">
    <source>
        <dbReference type="EMBL" id="KAH7978400.1"/>
    </source>
</evidence>
<organism evidence="1 2">
    <name type="scientific">Dermacentor silvarum</name>
    <name type="common">Tick</name>
    <dbReference type="NCBI Taxonomy" id="543639"/>
    <lineage>
        <taxon>Eukaryota</taxon>
        <taxon>Metazoa</taxon>
        <taxon>Ecdysozoa</taxon>
        <taxon>Arthropoda</taxon>
        <taxon>Chelicerata</taxon>
        <taxon>Arachnida</taxon>
        <taxon>Acari</taxon>
        <taxon>Parasitiformes</taxon>
        <taxon>Ixodida</taxon>
        <taxon>Ixodoidea</taxon>
        <taxon>Ixodidae</taxon>
        <taxon>Rhipicephalinae</taxon>
        <taxon>Dermacentor</taxon>
    </lineage>
</organism>
<protein>
    <submittedName>
        <fullName evidence="1">Uncharacterized protein</fullName>
    </submittedName>
</protein>
<dbReference type="Proteomes" id="UP000821865">
    <property type="component" value="Chromosome 1"/>
</dbReference>
<evidence type="ECO:0000313" key="2">
    <source>
        <dbReference type="Proteomes" id="UP000821865"/>
    </source>
</evidence>
<gene>
    <name evidence="1" type="ORF">HPB49_005450</name>
</gene>
<reference evidence="1" key="1">
    <citation type="submission" date="2020-05" db="EMBL/GenBank/DDBJ databases">
        <title>Large-scale comparative analyses of tick genomes elucidate their genetic diversity and vector capacities.</title>
        <authorList>
            <person name="Jia N."/>
            <person name="Wang J."/>
            <person name="Shi W."/>
            <person name="Du L."/>
            <person name="Sun Y."/>
            <person name="Zhan W."/>
            <person name="Jiang J."/>
            <person name="Wang Q."/>
            <person name="Zhang B."/>
            <person name="Ji P."/>
            <person name="Sakyi L.B."/>
            <person name="Cui X."/>
            <person name="Yuan T."/>
            <person name="Jiang B."/>
            <person name="Yang W."/>
            <person name="Lam T.T.-Y."/>
            <person name="Chang Q."/>
            <person name="Ding S."/>
            <person name="Wang X."/>
            <person name="Zhu J."/>
            <person name="Ruan X."/>
            <person name="Zhao L."/>
            <person name="Wei J."/>
            <person name="Que T."/>
            <person name="Du C."/>
            <person name="Cheng J."/>
            <person name="Dai P."/>
            <person name="Han X."/>
            <person name="Huang E."/>
            <person name="Gao Y."/>
            <person name="Liu J."/>
            <person name="Shao H."/>
            <person name="Ye R."/>
            <person name="Li L."/>
            <person name="Wei W."/>
            <person name="Wang X."/>
            <person name="Wang C."/>
            <person name="Yang T."/>
            <person name="Huo Q."/>
            <person name="Li W."/>
            <person name="Guo W."/>
            <person name="Chen H."/>
            <person name="Zhou L."/>
            <person name="Ni X."/>
            <person name="Tian J."/>
            <person name="Zhou Y."/>
            <person name="Sheng Y."/>
            <person name="Liu T."/>
            <person name="Pan Y."/>
            <person name="Xia L."/>
            <person name="Li J."/>
            <person name="Zhao F."/>
            <person name="Cao W."/>
        </authorList>
    </citation>
    <scope>NUCLEOTIDE SEQUENCE</scope>
    <source>
        <strain evidence="1">Dsil-2018</strain>
    </source>
</reference>
<sequence>MSVRGQIWAVLDVILRVPPLFVMDAVLSCSLGLRHGSAVEPGVDVIKDNSDGSNSSSALLENDVFTHFDLSTLLWSFLYLQAFLGALVMAVLQTRQLLHVYLWLSAQGAVLWSYVCNPGRGPRATAALALALLAPTVTSVCLVPAPGASPVAAALGAQLLLAAPALRRAGPALAAGRRAVARTRALLGQLGGQALLEAHWASLRAPTVLRLFWLLRLAAHAALLPARLPAAQALAELAARGCDTSVALLGMASLVAALARLAAGAARRLLLLEGSPERSLATVAGLLFLVLALQTGLTSLDPPQRLARLARNICLLATAVLHFVQGMLGPLLVSLGASRSGSRQRHARALGLSLALAACPCLLLTYLWTHQPVSTWLLAVSAFSAELVVKVVISLLIYLLFLVDARRETMWEPLDDYVYYLRATGSVLEFLFGVFLLFNELLSTSCTLFQRLQASSCVN</sequence>
<proteinExistence type="predicted"/>
<comment type="caution">
    <text evidence="1">The sequence shown here is derived from an EMBL/GenBank/DDBJ whole genome shotgun (WGS) entry which is preliminary data.</text>
</comment>
<accession>A0ACB8DVH3</accession>
<keyword evidence="2" id="KW-1185">Reference proteome</keyword>